<dbReference type="AlphaFoldDB" id="A0A1F8EDR2"/>
<comment type="caution">
    <text evidence="1">The sequence shown here is derived from an EMBL/GenBank/DDBJ whole genome shotgun (WGS) entry which is preliminary data.</text>
</comment>
<evidence type="ECO:0000313" key="2">
    <source>
        <dbReference type="Proteomes" id="UP000176893"/>
    </source>
</evidence>
<reference evidence="1 2" key="1">
    <citation type="journal article" date="2016" name="Nat. Commun.">
        <title>Thousands of microbial genomes shed light on interconnected biogeochemical processes in an aquifer system.</title>
        <authorList>
            <person name="Anantharaman K."/>
            <person name="Brown C.T."/>
            <person name="Hug L.A."/>
            <person name="Sharon I."/>
            <person name="Castelle C.J."/>
            <person name="Probst A.J."/>
            <person name="Thomas B.C."/>
            <person name="Singh A."/>
            <person name="Wilkins M.J."/>
            <person name="Karaoz U."/>
            <person name="Brodie E.L."/>
            <person name="Williams K.H."/>
            <person name="Hubbard S.S."/>
            <person name="Banfield J.F."/>
        </authorList>
    </citation>
    <scope>NUCLEOTIDE SEQUENCE [LARGE SCALE GENOMIC DNA]</scope>
</reference>
<sequence length="85" mass="9691">MYKPKGGRKPTFSWVPAPDGQVRPALELFNYCASIQKFFRKVERMNGGEVLTPYVDELAALRELARENGIRVLGPQWFASLIHLN</sequence>
<protein>
    <submittedName>
        <fullName evidence="1">Uncharacterized protein</fullName>
    </submittedName>
</protein>
<proteinExistence type="predicted"/>
<gene>
    <name evidence="1" type="ORF">A2649_01405</name>
</gene>
<dbReference type="EMBL" id="MGJB01000006">
    <property type="protein sequence ID" value="OGM99001.1"/>
    <property type="molecule type" value="Genomic_DNA"/>
</dbReference>
<evidence type="ECO:0000313" key="1">
    <source>
        <dbReference type="EMBL" id="OGM99001.1"/>
    </source>
</evidence>
<organism evidence="1 2">
    <name type="scientific">Candidatus Yanofskybacteria bacterium RIFCSPHIGHO2_01_FULL_41_26</name>
    <dbReference type="NCBI Taxonomy" id="1802661"/>
    <lineage>
        <taxon>Bacteria</taxon>
        <taxon>Candidatus Yanofskyibacteriota</taxon>
    </lineage>
</organism>
<name>A0A1F8EDR2_9BACT</name>
<accession>A0A1F8EDR2</accession>
<dbReference type="Proteomes" id="UP000176893">
    <property type="component" value="Unassembled WGS sequence"/>
</dbReference>